<gene>
    <name evidence="1" type="ORF">OWO77_04540</name>
</gene>
<evidence type="ECO:0000313" key="1">
    <source>
        <dbReference type="EMBL" id="MDL0116235.1"/>
    </source>
</evidence>
<keyword evidence="2" id="KW-1185">Reference proteome</keyword>
<dbReference type="EMBL" id="JAPNQM010000001">
    <property type="protein sequence ID" value="MDL0116235.1"/>
    <property type="molecule type" value="Genomic_DNA"/>
</dbReference>
<dbReference type="Proteomes" id="UP001176210">
    <property type="component" value="Unassembled WGS sequence"/>
</dbReference>
<reference evidence="1" key="2">
    <citation type="journal article" date="2023" name="Vet. Microbiol.">
        <title>Emergence of livestock-associated Mammaliicoccus sciuri ST71 co-harbouring mecA and mecC genes in Brazil.</title>
        <authorList>
            <person name="de Moura G.S."/>
            <person name="de Carvalho E."/>
            <person name="Ramos Sanchez E.M."/>
            <person name="Sellera F.P."/>
            <person name="Marques M.F.S."/>
            <person name="Heinemann M.B."/>
            <person name="De Vliegher S."/>
            <person name="Souza F.N."/>
            <person name="Mota R.A."/>
        </authorList>
    </citation>
    <scope>NUCLEOTIDE SEQUENCE</scope>
    <source>
        <strain evidence="1">BR656</strain>
    </source>
</reference>
<dbReference type="RefSeq" id="WP_243496863.1">
    <property type="nucleotide sequence ID" value="NZ_JALGPD010000001.1"/>
</dbReference>
<reference evidence="1" key="1">
    <citation type="submission" date="2022-09" db="EMBL/GenBank/DDBJ databases">
        <authorList>
            <person name="De Moura G.S."/>
            <person name="Carvalho E."/>
            <person name="Ramos Sanchez E.M."/>
            <person name="Sellera F.P."/>
            <person name="Marques M.F.S."/>
            <person name="Heinemann M.B."/>
            <person name="De Vliegher S."/>
            <person name="Souza F.N."/>
            <person name="Mota R.A."/>
        </authorList>
    </citation>
    <scope>NUCLEOTIDE SEQUENCE</scope>
    <source>
        <strain evidence="1">BR656</strain>
    </source>
</reference>
<sequence length="78" mass="9285">MVKAIQWLGHNINEIKSFCPKAEILGKAQLFVTRNYFKYFSLYLEDEEVLPYGFIVKVDEDIYEIKSEDEFYAEYEGD</sequence>
<accession>A0ABT7HW64</accession>
<name>A0ABT7HW64_MAMSC</name>
<comment type="caution">
    <text evidence="1">The sequence shown here is derived from an EMBL/GenBank/DDBJ whole genome shotgun (WGS) entry which is preliminary data.</text>
</comment>
<protein>
    <submittedName>
        <fullName evidence="1">Uncharacterized protein</fullName>
    </submittedName>
</protein>
<evidence type="ECO:0000313" key="2">
    <source>
        <dbReference type="Proteomes" id="UP001176210"/>
    </source>
</evidence>
<organism evidence="1 2">
    <name type="scientific">Mammaliicoccus sciuri</name>
    <name type="common">Staphylococcus sciuri</name>
    <dbReference type="NCBI Taxonomy" id="1296"/>
    <lineage>
        <taxon>Bacteria</taxon>
        <taxon>Bacillati</taxon>
        <taxon>Bacillota</taxon>
        <taxon>Bacilli</taxon>
        <taxon>Bacillales</taxon>
        <taxon>Staphylococcaceae</taxon>
        <taxon>Mammaliicoccus</taxon>
    </lineage>
</organism>
<proteinExistence type="predicted"/>